<keyword evidence="6" id="KW-1185">Reference proteome</keyword>
<reference evidence="5" key="1">
    <citation type="submission" date="2021-06" db="EMBL/GenBank/DDBJ databases">
        <title>Parelaphostrongylus tenuis whole genome reference sequence.</title>
        <authorList>
            <person name="Garwood T.J."/>
            <person name="Larsen P.A."/>
            <person name="Fountain-Jones N.M."/>
            <person name="Garbe J.R."/>
            <person name="Macchietto M.G."/>
            <person name="Kania S.A."/>
            <person name="Gerhold R.W."/>
            <person name="Richards J.E."/>
            <person name="Wolf T.M."/>
        </authorList>
    </citation>
    <scope>NUCLEOTIDE SEQUENCE</scope>
    <source>
        <strain evidence="5">MNPRO001-30</strain>
        <tissue evidence="5">Meninges</tissue>
    </source>
</reference>
<comment type="caution">
    <text evidence="5">The sequence shown here is derived from an EMBL/GenBank/DDBJ whole genome shotgun (WGS) entry which is preliminary data.</text>
</comment>
<proteinExistence type="inferred from homology"/>
<dbReference type="GO" id="GO:0042026">
    <property type="term" value="P:protein refolding"/>
    <property type="evidence" value="ECO:0007669"/>
    <property type="project" value="TreeGrafter"/>
</dbReference>
<dbReference type="Proteomes" id="UP001196413">
    <property type="component" value="Unassembled WGS sequence"/>
</dbReference>
<dbReference type="GO" id="GO:0051082">
    <property type="term" value="F:unfolded protein binding"/>
    <property type="evidence" value="ECO:0007669"/>
    <property type="project" value="TreeGrafter"/>
</dbReference>
<dbReference type="EMBL" id="JAHQIW010006730">
    <property type="protein sequence ID" value="KAJ1370091.1"/>
    <property type="molecule type" value="Genomic_DNA"/>
</dbReference>
<evidence type="ECO:0000313" key="5">
    <source>
        <dbReference type="EMBL" id="KAJ1370091.1"/>
    </source>
</evidence>
<comment type="similarity">
    <text evidence="1 2">Belongs to the small heat shock protein (HSP20) family.</text>
</comment>
<dbReference type="InterPro" id="IPR002068">
    <property type="entry name" value="A-crystallin/Hsp20_dom"/>
</dbReference>
<evidence type="ECO:0000313" key="6">
    <source>
        <dbReference type="Proteomes" id="UP001196413"/>
    </source>
</evidence>
<keyword evidence="3" id="KW-0472">Membrane</keyword>
<dbReference type="GO" id="GO:0005737">
    <property type="term" value="C:cytoplasm"/>
    <property type="evidence" value="ECO:0007669"/>
    <property type="project" value="TreeGrafter"/>
</dbReference>
<organism evidence="5 6">
    <name type="scientific">Parelaphostrongylus tenuis</name>
    <name type="common">Meningeal worm</name>
    <dbReference type="NCBI Taxonomy" id="148309"/>
    <lineage>
        <taxon>Eukaryota</taxon>
        <taxon>Metazoa</taxon>
        <taxon>Ecdysozoa</taxon>
        <taxon>Nematoda</taxon>
        <taxon>Chromadorea</taxon>
        <taxon>Rhabditida</taxon>
        <taxon>Rhabditina</taxon>
        <taxon>Rhabditomorpha</taxon>
        <taxon>Strongyloidea</taxon>
        <taxon>Metastrongylidae</taxon>
        <taxon>Parelaphostrongylus</taxon>
    </lineage>
</organism>
<dbReference type="InterPro" id="IPR008978">
    <property type="entry name" value="HSP20-like_chaperone"/>
</dbReference>
<keyword evidence="3" id="KW-0812">Transmembrane</keyword>
<dbReference type="PROSITE" id="PS01031">
    <property type="entry name" value="SHSP"/>
    <property type="match status" value="1"/>
</dbReference>
<dbReference type="InterPro" id="IPR001436">
    <property type="entry name" value="Alpha-crystallin/sHSP_animal"/>
</dbReference>
<dbReference type="AlphaFoldDB" id="A0AAD5R617"/>
<dbReference type="Gene3D" id="2.60.40.790">
    <property type="match status" value="1"/>
</dbReference>
<evidence type="ECO:0000256" key="3">
    <source>
        <dbReference type="SAM" id="Phobius"/>
    </source>
</evidence>
<dbReference type="SUPFAM" id="SSF49764">
    <property type="entry name" value="HSP20-like chaperones"/>
    <property type="match status" value="1"/>
</dbReference>
<evidence type="ECO:0000259" key="4">
    <source>
        <dbReference type="PROSITE" id="PS01031"/>
    </source>
</evidence>
<evidence type="ECO:0000256" key="1">
    <source>
        <dbReference type="PROSITE-ProRule" id="PRU00285"/>
    </source>
</evidence>
<dbReference type="PRINTS" id="PR00299">
    <property type="entry name" value="ACRYSTALLIN"/>
</dbReference>
<dbReference type="PANTHER" id="PTHR45640:SF32">
    <property type="entry name" value="STRESS-INDUCED PROTEIN 1"/>
    <property type="match status" value="1"/>
</dbReference>
<gene>
    <name evidence="5" type="ORF">KIN20_031740</name>
</gene>
<accession>A0AAD5R617</accession>
<dbReference type="PANTHER" id="PTHR45640">
    <property type="entry name" value="HEAT SHOCK PROTEIN HSP-12.2-RELATED"/>
    <property type="match status" value="1"/>
</dbReference>
<feature type="domain" description="SHSP" evidence="4">
    <location>
        <begin position="199"/>
        <end position="306"/>
    </location>
</feature>
<dbReference type="CDD" id="cd06526">
    <property type="entry name" value="metazoan_ACD"/>
    <property type="match status" value="1"/>
</dbReference>
<sequence>MIRLTAPLYSASFQALQSRFRRWATCSTSTRIRLFADMSGVSLFGVLKVKNVLCETLSESLMEERLRFANIQKAVLEEQLMSEVRTFFKKIIRYIKLAIPFLPLIIIYPIVYRIHILHAIWWSLVFFMCQQLKSTEKSNITVSQACQMTEHLVDDYVRAMAMRNTMFSQNWKDADHSVSQEASEIQQAVDDDKGLTVSDDVSKIESEVVEIMNDDKKFAVIVDVSQFKPEELKVYLDGRVLTVEGKQECENDISPMARSYVRSWTLPNDVNIDAIQTELNDEGKLTIEAPKDKFTINEKNIPIMSTEDRQN</sequence>
<dbReference type="Pfam" id="PF00011">
    <property type="entry name" value="HSP20"/>
    <property type="match status" value="1"/>
</dbReference>
<dbReference type="GO" id="GO:0005634">
    <property type="term" value="C:nucleus"/>
    <property type="evidence" value="ECO:0007669"/>
    <property type="project" value="TreeGrafter"/>
</dbReference>
<protein>
    <recommendedName>
        <fullName evidence="4">SHSP domain-containing protein</fullName>
    </recommendedName>
</protein>
<dbReference type="GO" id="GO:0036498">
    <property type="term" value="P:IRE1-mediated unfolded protein response"/>
    <property type="evidence" value="ECO:0007669"/>
    <property type="project" value="TreeGrafter"/>
</dbReference>
<feature type="transmembrane region" description="Helical" evidence="3">
    <location>
        <begin position="97"/>
        <end position="124"/>
    </location>
</feature>
<evidence type="ECO:0000256" key="2">
    <source>
        <dbReference type="RuleBase" id="RU003616"/>
    </source>
</evidence>
<dbReference type="GO" id="GO:0009408">
    <property type="term" value="P:response to heat"/>
    <property type="evidence" value="ECO:0007669"/>
    <property type="project" value="TreeGrafter"/>
</dbReference>
<name>A0AAD5R617_PARTN</name>
<keyword evidence="3" id="KW-1133">Transmembrane helix</keyword>